<keyword evidence="2" id="KW-1185">Reference proteome</keyword>
<organism evidence="1 2">
    <name type="scientific">Holotrichia oblita</name>
    <name type="common">Chafer beetle</name>
    <dbReference type="NCBI Taxonomy" id="644536"/>
    <lineage>
        <taxon>Eukaryota</taxon>
        <taxon>Metazoa</taxon>
        <taxon>Ecdysozoa</taxon>
        <taxon>Arthropoda</taxon>
        <taxon>Hexapoda</taxon>
        <taxon>Insecta</taxon>
        <taxon>Pterygota</taxon>
        <taxon>Neoptera</taxon>
        <taxon>Endopterygota</taxon>
        <taxon>Coleoptera</taxon>
        <taxon>Polyphaga</taxon>
        <taxon>Scarabaeiformia</taxon>
        <taxon>Scarabaeidae</taxon>
        <taxon>Melolonthinae</taxon>
        <taxon>Holotrichia</taxon>
    </lineage>
</organism>
<keyword evidence="1" id="KW-0378">Hydrolase</keyword>
<gene>
    <name evidence="1" type="ORF">MML48_2g00005440</name>
</gene>
<protein>
    <submittedName>
        <fullName evidence="1">Glycosyl hydrolase</fullName>
    </submittedName>
</protein>
<reference evidence="1" key="1">
    <citation type="submission" date="2022-04" db="EMBL/GenBank/DDBJ databases">
        <title>Chromosome-scale genome assembly of Holotrichia oblita Faldermann.</title>
        <authorList>
            <person name="Rongchong L."/>
        </authorList>
    </citation>
    <scope>NUCLEOTIDE SEQUENCE</scope>
    <source>
        <strain evidence="1">81SQS9</strain>
    </source>
</reference>
<comment type="caution">
    <text evidence="1">The sequence shown here is derived from an EMBL/GenBank/DDBJ whole genome shotgun (WGS) entry which is preliminary data.</text>
</comment>
<dbReference type="EMBL" id="CM043016">
    <property type="protein sequence ID" value="KAI4468823.1"/>
    <property type="molecule type" value="Genomic_DNA"/>
</dbReference>
<sequence length="210" mass="24032">MGRIISTSLPCFCSLLRLILDEYEFTEGFQFGVRTASFQVEGGWNASGKGESIWDYITHNNPNFINDGSNANIACDTYHKIAEDVQLLKDMNVDYYCFSISWPRIFSNGHTNRPNEDGIRYYTELIDELLVNGITPLVTMFPLLVELFVNNADKLFYHFGDKVKNWITFNESYKICNFSYSDGILTPGYKQKGIGDYLCSYTVLIVHGRT</sequence>
<evidence type="ECO:0000313" key="1">
    <source>
        <dbReference type="EMBL" id="KAI4468823.1"/>
    </source>
</evidence>
<name>A0ACB9TPX5_HOLOL</name>
<proteinExistence type="predicted"/>
<accession>A0ACB9TPX5</accession>
<evidence type="ECO:0000313" key="2">
    <source>
        <dbReference type="Proteomes" id="UP001056778"/>
    </source>
</evidence>
<dbReference type="Proteomes" id="UP001056778">
    <property type="component" value="Chromosome 2"/>
</dbReference>